<dbReference type="InterPro" id="IPR014284">
    <property type="entry name" value="RNA_pol_sigma-70_dom"/>
</dbReference>
<dbReference type="InterPro" id="IPR007627">
    <property type="entry name" value="RNA_pol_sigma70_r2"/>
</dbReference>
<dbReference type="InterPro" id="IPR039425">
    <property type="entry name" value="RNA_pol_sigma-70-like"/>
</dbReference>
<proteinExistence type="inferred from homology"/>
<keyword evidence="3" id="KW-0731">Sigma factor</keyword>
<dbReference type="PANTHER" id="PTHR43133">
    <property type="entry name" value="RNA POLYMERASE ECF-TYPE SIGMA FACTO"/>
    <property type="match status" value="1"/>
</dbReference>
<name>A0ABV3ZMF9_9BACT</name>
<dbReference type="NCBIfam" id="TIGR02937">
    <property type="entry name" value="sigma70-ECF"/>
    <property type="match status" value="1"/>
</dbReference>
<evidence type="ECO:0000256" key="4">
    <source>
        <dbReference type="ARBA" id="ARBA00023163"/>
    </source>
</evidence>
<dbReference type="InterPro" id="IPR013249">
    <property type="entry name" value="RNA_pol_sigma70_r4_t2"/>
</dbReference>
<protein>
    <submittedName>
        <fullName evidence="7">Sigma-70 family RNA polymerase sigma factor</fullName>
    </submittedName>
</protein>
<evidence type="ECO:0000256" key="3">
    <source>
        <dbReference type="ARBA" id="ARBA00023082"/>
    </source>
</evidence>
<dbReference type="Gene3D" id="1.10.10.10">
    <property type="entry name" value="Winged helix-like DNA-binding domain superfamily/Winged helix DNA-binding domain"/>
    <property type="match status" value="1"/>
</dbReference>
<dbReference type="RefSeq" id="WP_369332419.1">
    <property type="nucleotide sequence ID" value="NZ_JAULBC010000012.1"/>
</dbReference>
<keyword evidence="4" id="KW-0804">Transcription</keyword>
<comment type="similarity">
    <text evidence="1">Belongs to the sigma-70 factor family. ECF subfamily.</text>
</comment>
<keyword evidence="2" id="KW-0805">Transcription regulation</keyword>
<reference evidence="7 8" key="1">
    <citation type="submission" date="2023-07" db="EMBL/GenBank/DDBJ databases">
        <authorList>
            <person name="Lian W.-H."/>
        </authorList>
    </citation>
    <scope>NUCLEOTIDE SEQUENCE [LARGE SCALE GENOMIC DNA]</scope>
    <source>
        <strain evidence="7 8">SYSU DXS3180</strain>
    </source>
</reference>
<sequence>MPQQQDEFIVERLKSNDLAAYDELYLKYFKLLCASAYFFLKSESDAKDLVQNLFMDIWDKKLYLHFHNDVKGYLLLAIKNRALNFIKKQKVQEKRANGFTMLCDTQENEAPDEDTQEKLRDKLNDMLSNMKGQKRAAITMVYFNDKKYSEAAEGMGIGVNSFKTHLKAAIKKLREGMNPKIN</sequence>
<dbReference type="Proteomes" id="UP001560573">
    <property type="component" value="Unassembled WGS sequence"/>
</dbReference>
<evidence type="ECO:0000256" key="2">
    <source>
        <dbReference type="ARBA" id="ARBA00023015"/>
    </source>
</evidence>
<dbReference type="Gene3D" id="1.10.1740.10">
    <property type="match status" value="1"/>
</dbReference>
<organism evidence="7 8">
    <name type="scientific">Danxiaibacter flavus</name>
    <dbReference type="NCBI Taxonomy" id="3049108"/>
    <lineage>
        <taxon>Bacteria</taxon>
        <taxon>Pseudomonadati</taxon>
        <taxon>Bacteroidota</taxon>
        <taxon>Chitinophagia</taxon>
        <taxon>Chitinophagales</taxon>
        <taxon>Chitinophagaceae</taxon>
        <taxon>Danxiaibacter</taxon>
    </lineage>
</organism>
<dbReference type="InterPro" id="IPR013324">
    <property type="entry name" value="RNA_pol_sigma_r3/r4-like"/>
</dbReference>
<dbReference type="Pfam" id="PF04542">
    <property type="entry name" value="Sigma70_r2"/>
    <property type="match status" value="1"/>
</dbReference>
<comment type="caution">
    <text evidence="7">The sequence shown here is derived from an EMBL/GenBank/DDBJ whole genome shotgun (WGS) entry which is preliminary data.</text>
</comment>
<evidence type="ECO:0000259" key="5">
    <source>
        <dbReference type="Pfam" id="PF04542"/>
    </source>
</evidence>
<dbReference type="EMBL" id="JAULBC010000012">
    <property type="protein sequence ID" value="MEX6691003.1"/>
    <property type="molecule type" value="Genomic_DNA"/>
</dbReference>
<gene>
    <name evidence="7" type="ORF">QTN47_26075</name>
</gene>
<feature type="domain" description="RNA polymerase sigma factor 70 region 4 type 2" evidence="6">
    <location>
        <begin position="121"/>
        <end position="173"/>
    </location>
</feature>
<feature type="domain" description="RNA polymerase sigma-70 region 2" evidence="5">
    <location>
        <begin position="24"/>
        <end position="90"/>
    </location>
</feature>
<dbReference type="InterPro" id="IPR013325">
    <property type="entry name" value="RNA_pol_sigma_r2"/>
</dbReference>
<dbReference type="SUPFAM" id="SSF88659">
    <property type="entry name" value="Sigma3 and sigma4 domains of RNA polymerase sigma factors"/>
    <property type="match status" value="1"/>
</dbReference>
<evidence type="ECO:0000256" key="1">
    <source>
        <dbReference type="ARBA" id="ARBA00010641"/>
    </source>
</evidence>
<dbReference type="Pfam" id="PF08281">
    <property type="entry name" value="Sigma70_r4_2"/>
    <property type="match status" value="1"/>
</dbReference>
<dbReference type="InterPro" id="IPR036388">
    <property type="entry name" value="WH-like_DNA-bd_sf"/>
</dbReference>
<evidence type="ECO:0000313" key="7">
    <source>
        <dbReference type="EMBL" id="MEX6691003.1"/>
    </source>
</evidence>
<dbReference type="PANTHER" id="PTHR43133:SF46">
    <property type="entry name" value="RNA POLYMERASE SIGMA-70 FACTOR ECF SUBFAMILY"/>
    <property type="match status" value="1"/>
</dbReference>
<evidence type="ECO:0000313" key="8">
    <source>
        <dbReference type="Proteomes" id="UP001560573"/>
    </source>
</evidence>
<accession>A0ABV3ZMF9</accession>
<evidence type="ECO:0000259" key="6">
    <source>
        <dbReference type="Pfam" id="PF08281"/>
    </source>
</evidence>
<dbReference type="SUPFAM" id="SSF88946">
    <property type="entry name" value="Sigma2 domain of RNA polymerase sigma factors"/>
    <property type="match status" value="1"/>
</dbReference>
<keyword evidence="8" id="KW-1185">Reference proteome</keyword>